<dbReference type="Proteomes" id="UP001183202">
    <property type="component" value="Unassembled WGS sequence"/>
</dbReference>
<accession>A0ABU2NCB4</accession>
<evidence type="ECO:0000256" key="1">
    <source>
        <dbReference type="ARBA" id="ARBA00004167"/>
    </source>
</evidence>
<evidence type="ECO:0000256" key="12">
    <source>
        <dbReference type="SAM" id="Phobius"/>
    </source>
</evidence>
<keyword evidence="6" id="KW-0805">Transcription regulation</keyword>
<proteinExistence type="predicted"/>
<evidence type="ECO:0000313" key="16">
    <source>
        <dbReference type="Proteomes" id="UP001183202"/>
    </source>
</evidence>
<evidence type="ECO:0000313" key="15">
    <source>
        <dbReference type="EMBL" id="MDT0351237.1"/>
    </source>
</evidence>
<dbReference type="InterPro" id="IPR051474">
    <property type="entry name" value="Anti-sigma-K/W_factor"/>
</dbReference>
<sequence length="274" mass="28644">MTGDVSSSCPSGEQAVGWVLRALEPDEESAFRAHLAQCDSCREVARETEQVTGLLAASPEQVEPPPRLRDAILTGAARTPQVHRPEKEADEPEPAGPVAAPSPRAGATGPEPARLRPRRWARLLVAAAAAFLMALTGLTVYTVHLYQQWNTEVTQVQRLAEVIVRSKQPGSVNVTLTTDGRPVAAVMVVDGQLTLLSSELAPNDRATTTYVLWGLGDADAAPLPIAAFDVVGSDAAPRWSGAAPGAFSGYAASLEPGRTMPATPTSIVAAGQAG</sequence>
<dbReference type="PANTHER" id="PTHR37461">
    <property type="entry name" value="ANTI-SIGMA-K FACTOR RSKA"/>
    <property type="match status" value="1"/>
</dbReference>
<protein>
    <recommendedName>
        <fullName evidence="10">Regulator of SigK</fullName>
    </recommendedName>
    <alternativeName>
        <fullName evidence="9">Sigma-K anti-sigma factor RskA</fullName>
    </alternativeName>
</protein>
<dbReference type="Pfam" id="PF13490">
    <property type="entry name" value="zf-HC2"/>
    <property type="match status" value="1"/>
</dbReference>
<feature type="region of interest" description="Disordered" evidence="11">
    <location>
        <begin position="78"/>
        <end position="113"/>
    </location>
</feature>
<keyword evidence="8" id="KW-0804">Transcription</keyword>
<reference evidence="16" key="1">
    <citation type="submission" date="2023-07" db="EMBL/GenBank/DDBJ databases">
        <title>30 novel species of actinomycetes from the DSMZ collection.</title>
        <authorList>
            <person name="Nouioui I."/>
        </authorList>
    </citation>
    <scope>NUCLEOTIDE SEQUENCE [LARGE SCALE GENOMIC DNA]</scope>
    <source>
        <strain evidence="16">DSM 45834</strain>
    </source>
</reference>
<dbReference type="PANTHER" id="PTHR37461:SF1">
    <property type="entry name" value="ANTI-SIGMA-K FACTOR RSKA"/>
    <property type="match status" value="1"/>
</dbReference>
<name>A0ABU2NCB4_9PSEU</name>
<evidence type="ECO:0000256" key="10">
    <source>
        <dbReference type="ARBA" id="ARBA00030803"/>
    </source>
</evidence>
<evidence type="ECO:0000256" key="7">
    <source>
        <dbReference type="ARBA" id="ARBA00023136"/>
    </source>
</evidence>
<feature type="domain" description="Putative zinc-finger" evidence="14">
    <location>
        <begin position="18"/>
        <end position="42"/>
    </location>
</feature>
<keyword evidence="7 12" id="KW-0472">Membrane</keyword>
<gene>
    <name evidence="15" type="ORF">RM445_17045</name>
</gene>
<dbReference type="InterPro" id="IPR041916">
    <property type="entry name" value="Anti_sigma_zinc_sf"/>
</dbReference>
<dbReference type="Pfam" id="PF10099">
    <property type="entry name" value="RskA_C"/>
    <property type="match status" value="1"/>
</dbReference>
<evidence type="ECO:0000256" key="4">
    <source>
        <dbReference type="ARBA" id="ARBA00022692"/>
    </source>
</evidence>
<comment type="subcellular location">
    <subcellularLocation>
        <location evidence="2">Cell membrane</location>
    </subcellularLocation>
    <subcellularLocation>
        <location evidence="1">Membrane</location>
        <topology evidence="1">Single-pass membrane protein</topology>
    </subcellularLocation>
</comment>
<dbReference type="Gene3D" id="1.10.10.1320">
    <property type="entry name" value="Anti-sigma factor, zinc-finger domain"/>
    <property type="match status" value="1"/>
</dbReference>
<evidence type="ECO:0000256" key="9">
    <source>
        <dbReference type="ARBA" id="ARBA00029829"/>
    </source>
</evidence>
<keyword evidence="5 12" id="KW-1133">Transmembrane helix</keyword>
<evidence type="ECO:0000259" key="14">
    <source>
        <dbReference type="Pfam" id="PF13490"/>
    </source>
</evidence>
<organism evidence="15 16">
    <name type="scientific">Pseudonocardia charpentierae</name>
    <dbReference type="NCBI Taxonomy" id="3075545"/>
    <lineage>
        <taxon>Bacteria</taxon>
        <taxon>Bacillati</taxon>
        <taxon>Actinomycetota</taxon>
        <taxon>Actinomycetes</taxon>
        <taxon>Pseudonocardiales</taxon>
        <taxon>Pseudonocardiaceae</taxon>
        <taxon>Pseudonocardia</taxon>
    </lineage>
</organism>
<comment type="caution">
    <text evidence="15">The sequence shown here is derived from an EMBL/GenBank/DDBJ whole genome shotgun (WGS) entry which is preliminary data.</text>
</comment>
<dbReference type="EMBL" id="JAVREJ010000011">
    <property type="protein sequence ID" value="MDT0351237.1"/>
    <property type="molecule type" value="Genomic_DNA"/>
</dbReference>
<feature type="domain" description="Anti-sigma K factor RskA C-terminal" evidence="13">
    <location>
        <begin position="125"/>
        <end position="265"/>
    </location>
</feature>
<keyword evidence="4 12" id="KW-0812">Transmembrane</keyword>
<evidence type="ECO:0000259" key="13">
    <source>
        <dbReference type="Pfam" id="PF10099"/>
    </source>
</evidence>
<evidence type="ECO:0000256" key="2">
    <source>
        <dbReference type="ARBA" id="ARBA00004236"/>
    </source>
</evidence>
<dbReference type="InterPro" id="IPR018764">
    <property type="entry name" value="RskA_C"/>
</dbReference>
<feature type="transmembrane region" description="Helical" evidence="12">
    <location>
        <begin position="123"/>
        <end position="146"/>
    </location>
</feature>
<keyword evidence="16" id="KW-1185">Reference proteome</keyword>
<dbReference type="RefSeq" id="WP_311557444.1">
    <property type="nucleotide sequence ID" value="NZ_JAVREJ010000011.1"/>
</dbReference>
<dbReference type="InterPro" id="IPR027383">
    <property type="entry name" value="Znf_put"/>
</dbReference>
<evidence type="ECO:0000256" key="5">
    <source>
        <dbReference type="ARBA" id="ARBA00022989"/>
    </source>
</evidence>
<evidence type="ECO:0000256" key="6">
    <source>
        <dbReference type="ARBA" id="ARBA00023015"/>
    </source>
</evidence>
<evidence type="ECO:0000256" key="11">
    <source>
        <dbReference type="SAM" id="MobiDB-lite"/>
    </source>
</evidence>
<evidence type="ECO:0000256" key="8">
    <source>
        <dbReference type="ARBA" id="ARBA00023163"/>
    </source>
</evidence>
<keyword evidence="3" id="KW-1003">Cell membrane</keyword>
<evidence type="ECO:0000256" key="3">
    <source>
        <dbReference type="ARBA" id="ARBA00022475"/>
    </source>
</evidence>